<dbReference type="AlphaFoldDB" id="A0A6I5ZN31"/>
<evidence type="ECO:0000256" key="2">
    <source>
        <dbReference type="ARBA" id="ARBA00022643"/>
    </source>
</evidence>
<accession>A0A6I5ZN31</accession>
<dbReference type="EMBL" id="CP046244">
    <property type="protein sequence ID" value="QGP91324.1"/>
    <property type="molecule type" value="Genomic_DNA"/>
</dbReference>
<dbReference type="Proteomes" id="UP000425916">
    <property type="component" value="Chromosome"/>
</dbReference>
<dbReference type="InterPro" id="IPR005025">
    <property type="entry name" value="FMN_Rdtase-like_dom"/>
</dbReference>
<dbReference type="InterPro" id="IPR051796">
    <property type="entry name" value="ISF_SsuE-like"/>
</dbReference>
<dbReference type="GO" id="GO:0003955">
    <property type="term" value="F:NAD(P)H dehydrogenase (quinone) activity"/>
    <property type="evidence" value="ECO:0007669"/>
    <property type="project" value="UniProtKB-EC"/>
</dbReference>
<dbReference type="Pfam" id="PF03358">
    <property type="entry name" value="FMN_red"/>
    <property type="match status" value="1"/>
</dbReference>
<gene>
    <name evidence="4" type="ORF">MGLY_06550</name>
</gene>
<evidence type="ECO:0000259" key="3">
    <source>
        <dbReference type="Pfam" id="PF03358"/>
    </source>
</evidence>
<reference evidence="4 5" key="1">
    <citation type="submission" date="2019-11" db="EMBL/GenBank/DDBJ databases">
        <title>Genome sequence of Moorella glycerini DSM11254.</title>
        <authorList>
            <person name="Poehlein A."/>
            <person name="Boeer T."/>
            <person name="Daniel R."/>
        </authorList>
    </citation>
    <scope>NUCLEOTIDE SEQUENCE [LARGE SCALE GENOMIC DNA]</scope>
    <source>
        <strain evidence="4 5">DSM 11254</strain>
    </source>
</reference>
<dbReference type="PANTHER" id="PTHR43278:SF1">
    <property type="entry name" value="IRON-SULFUR FLAVOPROTEIN MJ1083"/>
    <property type="match status" value="1"/>
</dbReference>
<dbReference type="Gene3D" id="3.40.50.360">
    <property type="match status" value="1"/>
</dbReference>
<feature type="domain" description="NADPH-dependent FMN reductase-like" evidence="3">
    <location>
        <begin position="1"/>
        <end position="150"/>
    </location>
</feature>
<evidence type="ECO:0000256" key="1">
    <source>
        <dbReference type="ARBA" id="ARBA00022630"/>
    </source>
</evidence>
<sequence>MKILAINGSHRKGKNTARLLAAVLEEARSLGAETELLELTDYHIKPCIACNRCLRAIACSIRDDDMQALAEKMLAADAIVLGSPVYIANVTGLMKNFMDRTRWLHMVKNVLHGKVGAAVTHAGLRNGGQEFTQMIMEHYLASHGMIVVDSRDQEGRVYNHGVMGTLFGDLDGDNPVWKRSVEEDALALHECRTLGRNIVRQLQILSAVAKD</sequence>
<dbReference type="PANTHER" id="PTHR43278">
    <property type="entry name" value="NAD(P)H-DEPENDENT FMN-CONTAINING OXIDOREDUCTASE YWQN-RELATED"/>
    <property type="match status" value="1"/>
</dbReference>
<organism evidence="4 5">
    <name type="scientific">Neomoorella glycerini</name>
    <dbReference type="NCBI Taxonomy" id="55779"/>
    <lineage>
        <taxon>Bacteria</taxon>
        <taxon>Bacillati</taxon>
        <taxon>Bacillota</taxon>
        <taxon>Clostridia</taxon>
        <taxon>Neomoorellales</taxon>
        <taxon>Neomoorellaceae</taxon>
        <taxon>Neomoorella</taxon>
    </lineage>
</organism>
<dbReference type="SUPFAM" id="SSF52218">
    <property type="entry name" value="Flavoproteins"/>
    <property type="match status" value="1"/>
</dbReference>
<keyword evidence="5" id="KW-1185">Reference proteome</keyword>
<name>A0A6I5ZN31_9FIRM</name>
<dbReference type="InterPro" id="IPR029039">
    <property type="entry name" value="Flavoprotein-like_sf"/>
</dbReference>
<evidence type="ECO:0000313" key="5">
    <source>
        <dbReference type="Proteomes" id="UP000425916"/>
    </source>
</evidence>
<keyword evidence="4" id="KW-0560">Oxidoreductase</keyword>
<keyword evidence="2" id="KW-0288">FMN</keyword>
<keyword evidence="1" id="KW-0285">Flavoprotein</keyword>
<evidence type="ECO:0000313" key="4">
    <source>
        <dbReference type="EMBL" id="QGP91324.1"/>
    </source>
</evidence>
<protein>
    <submittedName>
        <fullName evidence="4">NAD(P)H dehydrogenase</fullName>
        <ecNumber evidence="4">1.6.5.2</ecNumber>
    </submittedName>
</protein>
<proteinExistence type="predicted"/>
<dbReference type="RefSeq" id="WP_156271722.1">
    <property type="nucleotide sequence ID" value="NZ_CP046244.1"/>
</dbReference>
<dbReference type="EC" id="1.6.5.2" evidence="4"/>
<dbReference type="OrthoDB" id="6398207at2"/>